<reference evidence="2" key="2">
    <citation type="submission" date="2021-01" db="EMBL/GenBank/DDBJ databases">
        <authorList>
            <person name="Schikora-Tamarit M.A."/>
        </authorList>
    </citation>
    <scope>NUCLEOTIDE SEQUENCE</scope>
    <source>
        <strain evidence="2">CBS2887</strain>
    </source>
</reference>
<dbReference type="AlphaFoldDB" id="A0A9P8Q6Z9"/>
<name>A0A9P8Q6Z9_WICPI</name>
<organism evidence="2 3">
    <name type="scientific">Wickerhamomyces pijperi</name>
    <name type="common">Yeast</name>
    <name type="synonym">Pichia pijperi</name>
    <dbReference type="NCBI Taxonomy" id="599730"/>
    <lineage>
        <taxon>Eukaryota</taxon>
        <taxon>Fungi</taxon>
        <taxon>Dikarya</taxon>
        <taxon>Ascomycota</taxon>
        <taxon>Saccharomycotina</taxon>
        <taxon>Saccharomycetes</taxon>
        <taxon>Phaffomycetales</taxon>
        <taxon>Wickerhamomycetaceae</taxon>
        <taxon>Wickerhamomyces</taxon>
    </lineage>
</organism>
<sequence length="730" mass="86146">MSTNNLKFLPNELWLYIISNFTKSMKELRNISIIKPELFTLFLHEYDPQITPLDSLYFSHLAHYQQLHPHSNSQTIYIHEICQRKPSDNYGRENHGLYRYAGDSVCTVNNRDFQNYYHQNLQSEIYKRDLYYVFDIKGHLSVSNAIEKSMGGNGSYRMLWNVSFPRLFIFTELENLFIYNESNQPANQYDLNLNLNEEVFPKLLRIEWSSLSRDSPICIDDVSLPKLEALSIRWRILKRFQGVNVPNLRELEVSMISSSEERYNVDNHRRVNLPFVEIDESMSIREQLERGMIRYENPSFHTNSALTQLKKFQLLIIDMFHNSLDAYFLYFLDLITTFKFMEDLTLDLLHLFKNPMYPDQKLESIDVLMEIIRWKLVEKLDAVKEGESQLHKVHIHAPNDSEFVDDDLVAKIKRCHKLQDLSLLNVCTKQDITWDRLPDLQQVYLKFKPMSSFIYFESDSLKSLLIELDIMNPHDEATEQTADQSTLFQYLESLNSATTPNLKSLSIEFQYTPQNSFADDQLWDNPKYDIFNFSSQDLTLPTLTNLCLRLTFAQLLVFLSSSDKFHFPNLKCLNLLADLRFCYDLVHPKDQTAIQIDNNVQPQLSIHAPKLKKLMLNISNQCELHPEHDIGVEKIKRMFQIFKITSYFPELYKICYEKYEDSLFTYISLDSRLKKNGIILSGVESDDFEYVEGEDERSKREKDFEELAEEEDSEEEDYQVHVELVYFDSD</sequence>
<gene>
    <name evidence="2" type="ORF">WICPIJ_003732</name>
</gene>
<dbReference type="Proteomes" id="UP000774326">
    <property type="component" value="Unassembled WGS sequence"/>
</dbReference>
<feature type="compositionally biased region" description="Basic and acidic residues" evidence="1">
    <location>
        <begin position="696"/>
        <end position="705"/>
    </location>
</feature>
<evidence type="ECO:0000313" key="2">
    <source>
        <dbReference type="EMBL" id="KAH3685258.1"/>
    </source>
</evidence>
<evidence type="ECO:0000256" key="1">
    <source>
        <dbReference type="SAM" id="MobiDB-lite"/>
    </source>
</evidence>
<protein>
    <submittedName>
        <fullName evidence="2">Uncharacterized protein</fullName>
    </submittedName>
</protein>
<comment type="caution">
    <text evidence="2">The sequence shown here is derived from an EMBL/GenBank/DDBJ whole genome shotgun (WGS) entry which is preliminary data.</text>
</comment>
<feature type="compositionally biased region" description="Acidic residues" evidence="1">
    <location>
        <begin position="706"/>
        <end position="716"/>
    </location>
</feature>
<reference evidence="2" key="1">
    <citation type="journal article" date="2021" name="Open Biol.">
        <title>Shared evolutionary footprints suggest mitochondrial oxidative damage underlies multiple complex I losses in fungi.</title>
        <authorList>
            <person name="Schikora-Tamarit M.A."/>
            <person name="Marcet-Houben M."/>
            <person name="Nosek J."/>
            <person name="Gabaldon T."/>
        </authorList>
    </citation>
    <scope>NUCLEOTIDE SEQUENCE</scope>
    <source>
        <strain evidence="2">CBS2887</strain>
    </source>
</reference>
<feature type="region of interest" description="Disordered" evidence="1">
    <location>
        <begin position="691"/>
        <end position="716"/>
    </location>
</feature>
<dbReference type="EMBL" id="JAEUBG010002063">
    <property type="protein sequence ID" value="KAH3685258.1"/>
    <property type="molecule type" value="Genomic_DNA"/>
</dbReference>
<accession>A0A9P8Q6Z9</accession>
<proteinExistence type="predicted"/>
<evidence type="ECO:0000313" key="3">
    <source>
        <dbReference type="Proteomes" id="UP000774326"/>
    </source>
</evidence>
<keyword evidence="3" id="KW-1185">Reference proteome</keyword>